<dbReference type="InterPro" id="IPR002889">
    <property type="entry name" value="WSC_carb-bd"/>
</dbReference>
<evidence type="ECO:0000256" key="1">
    <source>
        <dbReference type="SAM" id="MobiDB-lite"/>
    </source>
</evidence>
<dbReference type="PROSITE" id="PS51212">
    <property type="entry name" value="WSC"/>
    <property type="match status" value="1"/>
</dbReference>
<feature type="region of interest" description="Disordered" evidence="1">
    <location>
        <begin position="330"/>
        <end position="366"/>
    </location>
</feature>
<dbReference type="EMBL" id="CAWUOM010000071">
    <property type="protein sequence ID" value="CAK7270369.1"/>
    <property type="molecule type" value="Genomic_DNA"/>
</dbReference>
<evidence type="ECO:0000259" key="4">
    <source>
        <dbReference type="PROSITE" id="PS51212"/>
    </source>
</evidence>
<name>A0ABP0DQ08_9PEZI</name>
<feature type="transmembrane region" description="Helical" evidence="2">
    <location>
        <begin position="757"/>
        <end position="778"/>
    </location>
</feature>
<evidence type="ECO:0000256" key="3">
    <source>
        <dbReference type="SAM" id="SignalP"/>
    </source>
</evidence>
<sequence>MAFSTRSVLQGVAAAALLVIPRGVMADNYLGCVAVSSTFTSLASAIDNSPETCKAACSGNDFKYYGVAQQFCACTNSAPVVSKSYADSACNRACSAPYQAETCGGEDSSTFELLYNLYEISSNGATTSTTTSKTTTLESQTTTDNIATIPTTQTTPATPTDGSTITTTGIATQAPIVHAANPAISTVDTTVFISIIDCSCTDSNAPNTVVTSTVKMIETIPCSEGETNISGQCFASTTTSTTTDINTILSSSTATIHSALATKSSPTPPSDPISTNSSIPPASLRPPISSVSSDPTSISSLPCSAASCEPEVSLGNKTVVSSSTNTTLISTSASTSSATPSISPDSASTTSGSGSPGNGSNGGGVGHAINAVLGSSNASTNPVPSLTSFSSIASSPTYHYLNANSSTTSSVTCDTLSNDLLAVPPTSSPALISALLPASTDSNVSTPASTSTPASSSPSPPMPFNSSYQYATTKEVLITVVPLSTAPTTLSTLTSNRQNGPYANGTTTSSRYSAPSYLSASAYASGNSMIVTAAGAPAFEQVSVLSKEWYLSMLYVYPIKALRGIALSTAEVGPQGVRYDRRFMLLTAERNKDGILKKMQLSSFPECALFSQEIVDAIDVRGQSNGGNKDVIVHYHPPERSSASDSLPHKVSKMSVNNWSGMSPVQHPPLRVSLDPCYNSLVPLDVNLHGSPARGYRMGDSYDEWFSACFGFDVVLVYIGDGQRQVLGETLKLGVPGPNKMSAKRSAVTAPPSGDSLFQIVISSIAALWLALLVVLGVRPKTKDKPDEPWIAFSDCAPLLVTAESSLRNVSARMSEGVEVPMYKFRPNIVVDGEGEEAWAEDFWGELTVTRGRLGRESSASSVPSLSRASSTSSLVSSASSAASSDDVSDDASDKQTQSSVRLLLTSNCARCSSLNVDYATGMQAAGELGEVLKRLSKDRRVDPGTKYSPVFGRYAFLGQLGNEKSPDGSVDAGDDYEGAVRIAVGDEVTVARRNAERTVWDWPNL</sequence>
<dbReference type="SUPFAM" id="SSF141673">
    <property type="entry name" value="MOSC N-terminal domain-like"/>
    <property type="match status" value="2"/>
</dbReference>
<feature type="region of interest" description="Disordered" evidence="1">
    <location>
        <begin position="261"/>
        <end position="302"/>
    </location>
</feature>
<comment type="caution">
    <text evidence="6">The sequence shown here is derived from an EMBL/GenBank/DDBJ whole genome shotgun (WGS) entry which is preliminary data.</text>
</comment>
<evidence type="ECO:0000256" key="2">
    <source>
        <dbReference type="SAM" id="Phobius"/>
    </source>
</evidence>
<feature type="chain" id="PRO_5045987628" description="WSC domain-containing protein" evidence="3">
    <location>
        <begin position="27"/>
        <end position="1006"/>
    </location>
</feature>
<evidence type="ECO:0000313" key="7">
    <source>
        <dbReference type="Proteomes" id="UP001642501"/>
    </source>
</evidence>
<feature type="compositionally biased region" description="Low complexity" evidence="1">
    <location>
        <begin position="330"/>
        <end position="353"/>
    </location>
</feature>
<protein>
    <recommendedName>
        <fullName evidence="8">WSC domain-containing protein</fullName>
    </recommendedName>
</protein>
<keyword evidence="2" id="KW-0472">Membrane</keyword>
<feature type="domain" description="MOSC" evidence="5">
    <location>
        <begin position="773"/>
        <end position="992"/>
    </location>
</feature>
<reference evidence="6 7" key="1">
    <citation type="submission" date="2024-01" db="EMBL/GenBank/DDBJ databases">
        <authorList>
            <person name="Allen C."/>
            <person name="Tagirdzhanova G."/>
        </authorList>
    </citation>
    <scope>NUCLEOTIDE SEQUENCE [LARGE SCALE GENOMIC DNA]</scope>
    <source>
        <strain evidence="6 7">CBS 573.63</strain>
    </source>
</reference>
<dbReference type="Proteomes" id="UP001642501">
    <property type="component" value="Unassembled WGS sequence"/>
</dbReference>
<organism evidence="6 7">
    <name type="scientific">Sporothrix epigloea</name>
    <dbReference type="NCBI Taxonomy" id="1892477"/>
    <lineage>
        <taxon>Eukaryota</taxon>
        <taxon>Fungi</taxon>
        <taxon>Dikarya</taxon>
        <taxon>Ascomycota</taxon>
        <taxon>Pezizomycotina</taxon>
        <taxon>Sordariomycetes</taxon>
        <taxon>Sordariomycetidae</taxon>
        <taxon>Ophiostomatales</taxon>
        <taxon>Ophiostomataceae</taxon>
        <taxon>Sporothrix</taxon>
    </lineage>
</organism>
<proteinExistence type="predicted"/>
<evidence type="ECO:0000313" key="6">
    <source>
        <dbReference type="EMBL" id="CAK7270369.1"/>
    </source>
</evidence>
<keyword evidence="7" id="KW-1185">Reference proteome</keyword>
<dbReference type="InterPro" id="IPR005303">
    <property type="entry name" value="MOCOS_middle"/>
</dbReference>
<feature type="signal peptide" evidence="3">
    <location>
        <begin position="1"/>
        <end position="26"/>
    </location>
</feature>
<dbReference type="PROSITE" id="PS51340">
    <property type="entry name" value="MOSC"/>
    <property type="match status" value="1"/>
</dbReference>
<keyword evidence="2" id="KW-0812">Transmembrane</keyword>
<feature type="compositionally biased region" description="Gly residues" evidence="1">
    <location>
        <begin position="354"/>
        <end position="366"/>
    </location>
</feature>
<evidence type="ECO:0008006" key="8">
    <source>
        <dbReference type="Google" id="ProtNLM"/>
    </source>
</evidence>
<dbReference type="InterPro" id="IPR005302">
    <property type="entry name" value="MoCF_Sase_C"/>
</dbReference>
<evidence type="ECO:0000259" key="5">
    <source>
        <dbReference type="PROSITE" id="PS51340"/>
    </source>
</evidence>
<gene>
    <name evidence="6" type="ORF">SEPCBS57363_004069</name>
</gene>
<feature type="region of interest" description="Disordered" evidence="1">
    <location>
        <begin position="440"/>
        <end position="462"/>
    </location>
</feature>
<feature type="compositionally biased region" description="Low complexity" evidence="1">
    <location>
        <begin position="442"/>
        <end position="457"/>
    </location>
</feature>
<dbReference type="Pfam" id="PF01822">
    <property type="entry name" value="WSC"/>
    <property type="match status" value="1"/>
</dbReference>
<dbReference type="Pfam" id="PF03476">
    <property type="entry name" value="MOSC_N"/>
    <property type="match status" value="1"/>
</dbReference>
<dbReference type="Pfam" id="PF03473">
    <property type="entry name" value="MOSC"/>
    <property type="match status" value="2"/>
</dbReference>
<feature type="compositionally biased region" description="Low complexity" evidence="1">
    <location>
        <begin position="272"/>
        <end position="302"/>
    </location>
</feature>
<accession>A0ABP0DQ08</accession>
<feature type="domain" description="WSC" evidence="4">
    <location>
        <begin position="26"/>
        <end position="121"/>
    </location>
</feature>
<keyword evidence="2" id="KW-1133">Transmembrane helix</keyword>
<keyword evidence="3" id="KW-0732">Signal</keyword>